<feature type="signal peptide" evidence="1">
    <location>
        <begin position="1"/>
        <end position="17"/>
    </location>
</feature>
<gene>
    <name evidence="2" type="ORF">PHMEG_00037500</name>
</gene>
<evidence type="ECO:0000313" key="2">
    <source>
        <dbReference type="EMBL" id="OWY93191.1"/>
    </source>
</evidence>
<proteinExistence type="predicted"/>
<comment type="caution">
    <text evidence="2">The sequence shown here is derived from an EMBL/GenBank/DDBJ whole genome shotgun (WGS) entry which is preliminary data.</text>
</comment>
<evidence type="ECO:0000256" key="1">
    <source>
        <dbReference type="SAM" id="SignalP"/>
    </source>
</evidence>
<accession>A0A225UJU2</accession>
<dbReference type="EMBL" id="NBNE01016541">
    <property type="protein sequence ID" value="OWY93191.1"/>
    <property type="molecule type" value="Genomic_DNA"/>
</dbReference>
<dbReference type="Proteomes" id="UP000198211">
    <property type="component" value="Unassembled WGS sequence"/>
</dbReference>
<protein>
    <recommendedName>
        <fullName evidence="4">Secreted protein</fullName>
    </recommendedName>
</protein>
<organism evidence="2 3">
    <name type="scientific">Phytophthora megakarya</name>
    <dbReference type="NCBI Taxonomy" id="4795"/>
    <lineage>
        <taxon>Eukaryota</taxon>
        <taxon>Sar</taxon>
        <taxon>Stramenopiles</taxon>
        <taxon>Oomycota</taxon>
        <taxon>Peronosporomycetes</taxon>
        <taxon>Peronosporales</taxon>
        <taxon>Peronosporaceae</taxon>
        <taxon>Phytophthora</taxon>
    </lineage>
</organism>
<name>A0A225UJU2_9STRA</name>
<evidence type="ECO:0000313" key="3">
    <source>
        <dbReference type="Proteomes" id="UP000198211"/>
    </source>
</evidence>
<keyword evidence="3" id="KW-1185">Reference proteome</keyword>
<evidence type="ECO:0008006" key="4">
    <source>
        <dbReference type="Google" id="ProtNLM"/>
    </source>
</evidence>
<dbReference type="AlphaFoldDB" id="A0A225UJU2"/>
<reference evidence="3" key="1">
    <citation type="submission" date="2017-03" db="EMBL/GenBank/DDBJ databases">
        <title>Phytopthora megakarya and P. palmivora, two closely related causual agents of cacao black pod achieved similar genome size and gene model numbers by different mechanisms.</title>
        <authorList>
            <person name="Ali S."/>
            <person name="Shao J."/>
            <person name="Larry D.J."/>
            <person name="Kronmiller B."/>
            <person name="Shen D."/>
            <person name="Strem M.D."/>
            <person name="Melnick R.L."/>
            <person name="Guiltinan M.J."/>
            <person name="Tyler B.M."/>
            <person name="Meinhardt L.W."/>
            <person name="Bailey B.A."/>
        </authorList>
    </citation>
    <scope>NUCLEOTIDE SEQUENCE [LARGE SCALE GENOMIC DNA]</scope>
    <source>
        <strain evidence="3">zdho120</strain>
    </source>
</reference>
<feature type="chain" id="PRO_5012781941" description="Secreted protein" evidence="1">
    <location>
        <begin position="18"/>
        <end position="165"/>
    </location>
</feature>
<sequence>MMRLAVLSAAIIVLNEACRFALTARFKDAKCDDQPILVQVDHVPNCTSPKCTDSSWVTWTSDLSYNDDIASLFDSIPYILCNENNCSEFQSAQAINLTTGCVKHETTGRLAMTKQKKTMNRYHWGKLRRTLTKTERKKQKKYISSATLLFVASVADENGYISNHS</sequence>
<keyword evidence="1" id="KW-0732">Signal</keyword>